<name>K8XUX9_9LEPT</name>
<dbReference type="EMBL" id="CP006694">
    <property type="protein sequence ID" value="EKT85224.1"/>
    <property type="molecule type" value="Genomic_DNA"/>
</dbReference>
<accession>K8XUX9</accession>
<dbReference type="AlphaFoldDB" id="K8XUX9"/>
<dbReference type="KEGG" id="lst:LSS_18643"/>
<gene>
    <name evidence="1" type="ORF">LSS_18643</name>
</gene>
<proteinExistence type="predicted"/>
<evidence type="ECO:0000313" key="2">
    <source>
        <dbReference type="Proteomes" id="UP000035800"/>
    </source>
</evidence>
<dbReference type="Proteomes" id="UP000035800">
    <property type="component" value="Chromosome I"/>
</dbReference>
<sequence length="31" mass="3625">MEKFLISYAARPVHNVFSTSLKTQIPYIQEI</sequence>
<reference evidence="1 2" key="2">
    <citation type="journal article" date="2014" name="Emerg. Microbes Infect.">
        <title>Potential impact on kidney infection: a whole-genome analysis of Leptospira santarosai serovar Shermani.</title>
        <authorList>
            <person name="Chou L.F."/>
            <person name="Chen T.W."/>
            <person name="Ko Y.C."/>
            <person name="Pan M.J."/>
            <person name="Tian Y.C."/>
            <person name="Chiu C.H."/>
            <person name="Tang P."/>
            <person name="Hung C.C."/>
            <person name="Yang C.W."/>
        </authorList>
    </citation>
    <scope>NUCLEOTIDE SEQUENCE</scope>
    <source>
        <strain evidence="1 2">LT 821</strain>
    </source>
</reference>
<evidence type="ECO:0000313" key="1">
    <source>
        <dbReference type="EMBL" id="EKT85224.1"/>
    </source>
</evidence>
<protein>
    <submittedName>
        <fullName evidence="1">Uncharacterized protein</fullName>
    </submittedName>
</protein>
<reference evidence="1 2" key="1">
    <citation type="journal article" date="2012" name="Gene">
        <title>Sequence of Leptospira santarosai serovar Shermani genome and prediction of virulence-associated genes.</title>
        <authorList>
            <person name="Chou L.F."/>
            <person name="Chen Y.T."/>
            <person name="Lu C.W."/>
            <person name="Ko Y.C."/>
            <person name="Tang C.Y."/>
            <person name="Pan M.J."/>
            <person name="Tian Y.C."/>
            <person name="Chiu C.H."/>
            <person name="Hung C.C."/>
            <person name="Yang C.W."/>
        </authorList>
    </citation>
    <scope>NUCLEOTIDE SEQUENCE [LARGE SCALE GENOMIC DNA]</scope>
    <source>
        <strain evidence="1">LT 821</strain>
    </source>
</reference>
<organism evidence="1 2">
    <name type="scientific">Leptospira santarosai serovar Shermani str. LT 821</name>
    <dbReference type="NCBI Taxonomy" id="758847"/>
    <lineage>
        <taxon>Bacteria</taxon>
        <taxon>Pseudomonadati</taxon>
        <taxon>Spirochaetota</taxon>
        <taxon>Spirochaetia</taxon>
        <taxon>Leptospirales</taxon>
        <taxon>Leptospiraceae</taxon>
        <taxon>Leptospira</taxon>
    </lineage>
</organism>